<sequence length="40" mass="4987">MILSYLSFIELIKMELLNKLIRDIIKKNKWQYIIIKLYML</sequence>
<name>A0A6C0LT31_9ZZZZ</name>
<dbReference type="EMBL" id="MN740556">
    <property type="protein sequence ID" value="QHU32911.1"/>
    <property type="molecule type" value="Genomic_DNA"/>
</dbReference>
<proteinExistence type="predicted"/>
<organism evidence="1">
    <name type="scientific">viral metagenome</name>
    <dbReference type="NCBI Taxonomy" id="1070528"/>
    <lineage>
        <taxon>unclassified sequences</taxon>
        <taxon>metagenomes</taxon>
        <taxon>organismal metagenomes</taxon>
    </lineage>
</organism>
<protein>
    <submittedName>
        <fullName evidence="1">Uncharacterized protein</fullName>
    </submittedName>
</protein>
<dbReference type="AlphaFoldDB" id="A0A6C0LT31"/>
<reference evidence="1" key="1">
    <citation type="journal article" date="2020" name="Nature">
        <title>Giant virus diversity and host interactions through global metagenomics.</title>
        <authorList>
            <person name="Schulz F."/>
            <person name="Roux S."/>
            <person name="Paez-Espino D."/>
            <person name="Jungbluth S."/>
            <person name="Walsh D.A."/>
            <person name="Denef V.J."/>
            <person name="McMahon K.D."/>
            <person name="Konstantinidis K.T."/>
            <person name="Eloe-Fadrosh E.A."/>
            <person name="Kyrpides N.C."/>
            <person name="Woyke T."/>
        </authorList>
    </citation>
    <scope>NUCLEOTIDE SEQUENCE</scope>
    <source>
        <strain evidence="1">GVMAG-S-1014582-52</strain>
    </source>
</reference>
<evidence type="ECO:0000313" key="1">
    <source>
        <dbReference type="EMBL" id="QHU32911.1"/>
    </source>
</evidence>
<accession>A0A6C0LT31</accession>